<name>A0A8H7BU33_9FUNG</name>
<keyword evidence="1" id="KW-0175">Coiled coil</keyword>
<evidence type="ECO:0000313" key="4">
    <source>
        <dbReference type="Proteomes" id="UP000605846"/>
    </source>
</evidence>
<evidence type="ECO:0000256" key="1">
    <source>
        <dbReference type="SAM" id="Coils"/>
    </source>
</evidence>
<comment type="caution">
    <text evidence="3">The sequence shown here is derived from an EMBL/GenBank/DDBJ whole genome shotgun (WGS) entry which is preliminary data.</text>
</comment>
<accession>A0A8H7BU33</accession>
<feature type="compositionally biased region" description="Basic residues" evidence="2">
    <location>
        <begin position="86"/>
        <end position="110"/>
    </location>
</feature>
<reference evidence="3" key="1">
    <citation type="submission" date="2020-01" db="EMBL/GenBank/DDBJ databases">
        <title>Genome Sequencing of Three Apophysomyces-Like Fungal Strains Confirms a Novel Fungal Genus in the Mucoromycota with divergent Burkholderia-like Endosymbiotic Bacteria.</title>
        <authorList>
            <person name="Stajich J.E."/>
            <person name="Macias A.M."/>
            <person name="Carter-House D."/>
            <person name="Lovett B."/>
            <person name="Kasson L.R."/>
            <person name="Berry K."/>
            <person name="Grigoriev I."/>
            <person name="Chang Y."/>
            <person name="Spatafora J."/>
            <person name="Kasson M.T."/>
        </authorList>
    </citation>
    <scope>NUCLEOTIDE SEQUENCE</scope>
    <source>
        <strain evidence="3">NRRL A-21654</strain>
    </source>
</reference>
<protein>
    <submittedName>
        <fullName evidence="3">Uncharacterized protein</fullName>
    </submittedName>
</protein>
<feature type="region of interest" description="Disordered" evidence="2">
    <location>
        <begin position="80"/>
        <end position="178"/>
    </location>
</feature>
<organism evidence="3 4">
    <name type="scientific">Apophysomyces ossiformis</name>
    <dbReference type="NCBI Taxonomy" id="679940"/>
    <lineage>
        <taxon>Eukaryota</taxon>
        <taxon>Fungi</taxon>
        <taxon>Fungi incertae sedis</taxon>
        <taxon>Mucoromycota</taxon>
        <taxon>Mucoromycotina</taxon>
        <taxon>Mucoromycetes</taxon>
        <taxon>Mucorales</taxon>
        <taxon>Mucorineae</taxon>
        <taxon>Mucoraceae</taxon>
        <taxon>Apophysomyces</taxon>
    </lineage>
</organism>
<dbReference type="AlphaFoldDB" id="A0A8H7BU33"/>
<proteinExistence type="predicted"/>
<feature type="compositionally biased region" description="Basic and acidic residues" evidence="2">
    <location>
        <begin position="129"/>
        <end position="153"/>
    </location>
</feature>
<dbReference type="Proteomes" id="UP000605846">
    <property type="component" value="Unassembled WGS sequence"/>
</dbReference>
<sequence length="311" mass="35837">MDAPPPNLPDTKFYCSSCRSIYLKRTTNQKLHTVECAMDRIRNERAKLQLELAQKAIREQIRPPVFGSLVNPIATPLFASPISTTKKNRYRHNQGNPQHRHRDRHHRSNHARSGDGPINSEARNRSKKRDKEQPAEMGRERGEEEGVEKGREGEADDEDDDADEEEEEEEEEKVEGRMVRAVNNRTSIPEGMDSDYLEQAAEQLRQAKETMNAIFSKKIHDLVRKYGLPDACYQELIELLREALDAGVSSLSLLEPEENKIESKQPVEDEFRPFDDFIDWVKDRLFVASSLQHDTDSSNEEDRPSKKRKNG</sequence>
<feature type="coiled-coil region" evidence="1">
    <location>
        <begin position="31"/>
        <end position="58"/>
    </location>
</feature>
<dbReference type="OrthoDB" id="10471928at2759"/>
<keyword evidence="4" id="KW-1185">Reference proteome</keyword>
<feature type="compositionally biased region" description="Acidic residues" evidence="2">
    <location>
        <begin position="154"/>
        <end position="173"/>
    </location>
</feature>
<evidence type="ECO:0000313" key="3">
    <source>
        <dbReference type="EMBL" id="KAF7727610.1"/>
    </source>
</evidence>
<evidence type="ECO:0000256" key="2">
    <source>
        <dbReference type="SAM" id="MobiDB-lite"/>
    </source>
</evidence>
<feature type="region of interest" description="Disordered" evidence="2">
    <location>
        <begin position="291"/>
        <end position="311"/>
    </location>
</feature>
<gene>
    <name evidence="3" type="ORF">EC973_007371</name>
</gene>
<dbReference type="EMBL" id="JABAYA010000053">
    <property type="protein sequence ID" value="KAF7727610.1"/>
    <property type="molecule type" value="Genomic_DNA"/>
</dbReference>
<feature type="compositionally biased region" description="Basic and acidic residues" evidence="2">
    <location>
        <begin position="293"/>
        <end position="304"/>
    </location>
</feature>